<sequence>MDVAYFEATACCEAGSGVCINAVPSSFCRRRSKYSVSTPCHSALQDDTELQSALIGYHAQWKVPHRLGCRQAGKLPDADWRTAIRNVAGKWCHFDGQCVRLESANSASLATWQPRYVSKRVSEEIRVALDSEVSRADEGEASAGMKGMGKREIPWKTRRPAPSSDTIPTCEKQGATPPGIEPGSSWWEASSLTTTLGQENFAETFQVKTDFKRVYTEVTFAIGSEVIIMHNLDDAEPITNLQGNKQLIPFCQKWSWNSNLGTHVVEHVQCIALRFAEAQNKIQNLQCQLRREFERIEDGGD</sequence>
<dbReference type="EMBL" id="JARBHB010000010">
    <property type="protein sequence ID" value="KAJ8873554.1"/>
    <property type="molecule type" value="Genomic_DNA"/>
</dbReference>
<evidence type="ECO:0000313" key="3">
    <source>
        <dbReference type="EMBL" id="KAJ8873554.1"/>
    </source>
</evidence>
<organism evidence="3 4">
    <name type="scientific">Dryococelus australis</name>
    <dbReference type="NCBI Taxonomy" id="614101"/>
    <lineage>
        <taxon>Eukaryota</taxon>
        <taxon>Metazoa</taxon>
        <taxon>Ecdysozoa</taxon>
        <taxon>Arthropoda</taxon>
        <taxon>Hexapoda</taxon>
        <taxon>Insecta</taxon>
        <taxon>Pterygota</taxon>
        <taxon>Neoptera</taxon>
        <taxon>Polyneoptera</taxon>
        <taxon>Phasmatodea</taxon>
        <taxon>Verophasmatodea</taxon>
        <taxon>Anareolatae</taxon>
        <taxon>Phasmatidae</taxon>
        <taxon>Eurycanthinae</taxon>
        <taxon>Dryococelus</taxon>
    </lineage>
</organism>
<gene>
    <name evidence="3" type="ORF">PR048_024372</name>
</gene>
<feature type="region of interest" description="Disordered" evidence="2">
    <location>
        <begin position="138"/>
        <end position="184"/>
    </location>
</feature>
<keyword evidence="1" id="KW-0175">Coiled coil</keyword>
<evidence type="ECO:0000256" key="1">
    <source>
        <dbReference type="SAM" id="Coils"/>
    </source>
</evidence>
<reference evidence="3 4" key="1">
    <citation type="submission" date="2023-02" db="EMBL/GenBank/DDBJ databases">
        <title>LHISI_Scaffold_Assembly.</title>
        <authorList>
            <person name="Stuart O.P."/>
            <person name="Cleave R."/>
            <person name="Magrath M.J.L."/>
            <person name="Mikheyev A.S."/>
        </authorList>
    </citation>
    <scope>NUCLEOTIDE SEQUENCE [LARGE SCALE GENOMIC DNA]</scope>
    <source>
        <strain evidence="3">Daus_M_001</strain>
        <tissue evidence="3">Leg muscle</tissue>
    </source>
</reference>
<feature type="coiled-coil region" evidence="1">
    <location>
        <begin position="268"/>
        <end position="295"/>
    </location>
</feature>
<protein>
    <submittedName>
        <fullName evidence="3">Uncharacterized protein</fullName>
    </submittedName>
</protein>
<evidence type="ECO:0000313" key="4">
    <source>
        <dbReference type="Proteomes" id="UP001159363"/>
    </source>
</evidence>
<keyword evidence="4" id="KW-1185">Reference proteome</keyword>
<evidence type="ECO:0000256" key="2">
    <source>
        <dbReference type="SAM" id="MobiDB-lite"/>
    </source>
</evidence>
<dbReference type="Proteomes" id="UP001159363">
    <property type="component" value="Chromosome 9"/>
</dbReference>
<name>A0ABQ9GNH7_9NEOP</name>
<proteinExistence type="predicted"/>
<accession>A0ABQ9GNH7</accession>
<comment type="caution">
    <text evidence="3">The sequence shown here is derived from an EMBL/GenBank/DDBJ whole genome shotgun (WGS) entry which is preliminary data.</text>
</comment>